<reference evidence="1 2" key="1">
    <citation type="submission" date="2021-06" db="EMBL/GenBank/DDBJ databases">
        <title>Caerostris extrusa draft genome.</title>
        <authorList>
            <person name="Kono N."/>
            <person name="Arakawa K."/>
        </authorList>
    </citation>
    <scope>NUCLEOTIDE SEQUENCE [LARGE SCALE GENOMIC DNA]</scope>
</reference>
<evidence type="ECO:0000313" key="2">
    <source>
        <dbReference type="Proteomes" id="UP001054945"/>
    </source>
</evidence>
<name>A0AAV4M9P7_CAEEX</name>
<sequence length="133" mass="14697">MDSIDIYGKRIKIQFPAPLLPKGRRFDGNYGSVSSSCIDNRSVCLVGILWVSCLATQALLACTGEHYSPGINYREQDWFDVFWASHSSRLTRATSALNQESTHAIDWKDAGSISPGAQLSCRILCSLHIESCL</sequence>
<evidence type="ECO:0000313" key="1">
    <source>
        <dbReference type="EMBL" id="GIX69157.1"/>
    </source>
</evidence>
<keyword evidence="2" id="KW-1185">Reference proteome</keyword>
<proteinExistence type="predicted"/>
<gene>
    <name evidence="1" type="ORF">CEXT_747271</name>
</gene>
<dbReference type="Proteomes" id="UP001054945">
    <property type="component" value="Unassembled WGS sequence"/>
</dbReference>
<dbReference type="AlphaFoldDB" id="A0AAV4M9P7"/>
<protein>
    <submittedName>
        <fullName evidence="1">Uncharacterized protein</fullName>
    </submittedName>
</protein>
<dbReference type="EMBL" id="BPLR01019551">
    <property type="protein sequence ID" value="GIX69157.1"/>
    <property type="molecule type" value="Genomic_DNA"/>
</dbReference>
<organism evidence="1 2">
    <name type="scientific">Caerostris extrusa</name>
    <name type="common">Bark spider</name>
    <name type="synonym">Caerostris bankana</name>
    <dbReference type="NCBI Taxonomy" id="172846"/>
    <lineage>
        <taxon>Eukaryota</taxon>
        <taxon>Metazoa</taxon>
        <taxon>Ecdysozoa</taxon>
        <taxon>Arthropoda</taxon>
        <taxon>Chelicerata</taxon>
        <taxon>Arachnida</taxon>
        <taxon>Araneae</taxon>
        <taxon>Araneomorphae</taxon>
        <taxon>Entelegynae</taxon>
        <taxon>Araneoidea</taxon>
        <taxon>Araneidae</taxon>
        <taxon>Caerostris</taxon>
    </lineage>
</organism>
<comment type="caution">
    <text evidence="1">The sequence shown here is derived from an EMBL/GenBank/DDBJ whole genome shotgun (WGS) entry which is preliminary data.</text>
</comment>
<accession>A0AAV4M9P7</accession>